<feature type="domain" description="TonB C-terminal" evidence="12">
    <location>
        <begin position="592"/>
        <end position="682"/>
    </location>
</feature>
<evidence type="ECO:0000256" key="1">
    <source>
        <dbReference type="ARBA" id="ARBA00004383"/>
    </source>
</evidence>
<keyword evidence="4" id="KW-1003">Cell membrane</keyword>
<evidence type="ECO:0000256" key="4">
    <source>
        <dbReference type="ARBA" id="ARBA00022475"/>
    </source>
</evidence>
<organism evidence="13 14">
    <name type="scientific">Phnomibacter ginsenosidimutans</name>
    <dbReference type="NCBI Taxonomy" id="2676868"/>
    <lineage>
        <taxon>Bacteria</taxon>
        <taxon>Pseudomonadati</taxon>
        <taxon>Bacteroidota</taxon>
        <taxon>Chitinophagia</taxon>
        <taxon>Chitinophagales</taxon>
        <taxon>Chitinophagaceae</taxon>
        <taxon>Phnomibacter</taxon>
    </lineage>
</organism>
<keyword evidence="14" id="KW-1185">Reference proteome</keyword>
<gene>
    <name evidence="13" type="ORF">GLV81_01250</name>
</gene>
<accession>A0A6I6GES6</accession>
<dbReference type="CDD" id="cd07341">
    <property type="entry name" value="M56_BlaR1_MecR1_like"/>
    <property type="match status" value="1"/>
</dbReference>
<keyword evidence="7" id="KW-0653">Protein transport</keyword>
<dbReference type="PANTHER" id="PTHR33446:SF2">
    <property type="entry name" value="PROTEIN TONB"/>
    <property type="match status" value="1"/>
</dbReference>
<dbReference type="EMBL" id="CP046566">
    <property type="protein sequence ID" value="QGW26905.1"/>
    <property type="molecule type" value="Genomic_DNA"/>
</dbReference>
<dbReference type="SUPFAM" id="SSF56935">
    <property type="entry name" value="Porins"/>
    <property type="match status" value="2"/>
</dbReference>
<dbReference type="Proteomes" id="UP000426027">
    <property type="component" value="Chromosome"/>
</dbReference>
<dbReference type="Gene3D" id="3.30.1150.10">
    <property type="match status" value="1"/>
</dbReference>
<dbReference type="InterPro" id="IPR037682">
    <property type="entry name" value="TonB_C"/>
</dbReference>
<dbReference type="NCBIfam" id="TIGR01352">
    <property type="entry name" value="tonB_Cterm"/>
    <property type="match status" value="1"/>
</dbReference>
<evidence type="ECO:0000256" key="8">
    <source>
        <dbReference type="ARBA" id="ARBA00022989"/>
    </source>
</evidence>
<comment type="similarity">
    <text evidence="2">Belongs to the TonB family.</text>
</comment>
<evidence type="ECO:0000256" key="2">
    <source>
        <dbReference type="ARBA" id="ARBA00006555"/>
    </source>
</evidence>
<feature type="transmembrane region" description="Helical" evidence="11">
    <location>
        <begin position="266"/>
        <end position="287"/>
    </location>
</feature>
<dbReference type="PROSITE" id="PS52015">
    <property type="entry name" value="TONB_CTD"/>
    <property type="match status" value="1"/>
</dbReference>
<dbReference type="InterPro" id="IPR006260">
    <property type="entry name" value="TonB/TolA_C"/>
</dbReference>
<evidence type="ECO:0000256" key="7">
    <source>
        <dbReference type="ARBA" id="ARBA00022927"/>
    </source>
</evidence>
<proteinExistence type="inferred from homology"/>
<evidence type="ECO:0000313" key="14">
    <source>
        <dbReference type="Proteomes" id="UP000426027"/>
    </source>
</evidence>
<feature type="transmembrane region" description="Helical" evidence="11">
    <location>
        <begin position="92"/>
        <end position="113"/>
    </location>
</feature>
<feature type="region of interest" description="Disordered" evidence="10">
    <location>
        <begin position="293"/>
        <end position="315"/>
    </location>
</feature>
<evidence type="ECO:0000313" key="13">
    <source>
        <dbReference type="EMBL" id="QGW26905.1"/>
    </source>
</evidence>
<dbReference type="GO" id="GO:0031992">
    <property type="term" value="F:energy transducer activity"/>
    <property type="evidence" value="ECO:0007669"/>
    <property type="project" value="TreeGrafter"/>
</dbReference>
<dbReference type="InterPro" id="IPR012910">
    <property type="entry name" value="Plug_dom"/>
</dbReference>
<dbReference type="Pfam" id="PF03544">
    <property type="entry name" value="TonB_C"/>
    <property type="match status" value="1"/>
</dbReference>
<keyword evidence="3" id="KW-0813">Transport</keyword>
<dbReference type="Gene3D" id="2.170.130.10">
    <property type="entry name" value="TonB-dependent receptor, plug domain"/>
    <property type="match status" value="2"/>
</dbReference>
<dbReference type="InterPro" id="IPR037066">
    <property type="entry name" value="Plug_dom_sf"/>
</dbReference>
<dbReference type="InterPro" id="IPR008756">
    <property type="entry name" value="Peptidase_M56"/>
</dbReference>
<comment type="subcellular location">
    <subcellularLocation>
        <location evidence="1">Cell inner membrane</location>
        <topology evidence="1">Single-pass membrane protein</topology>
        <orientation evidence="1">Periplasmic side</orientation>
    </subcellularLocation>
</comment>
<evidence type="ECO:0000256" key="6">
    <source>
        <dbReference type="ARBA" id="ARBA00022692"/>
    </source>
</evidence>
<dbReference type="GO" id="GO:0015031">
    <property type="term" value="P:protein transport"/>
    <property type="evidence" value="ECO:0007669"/>
    <property type="project" value="UniProtKB-KW"/>
</dbReference>
<dbReference type="GO" id="GO:0055085">
    <property type="term" value="P:transmembrane transport"/>
    <property type="evidence" value="ECO:0007669"/>
    <property type="project" value="InterPro"/>
</dbReference>
<evidence type="ECO:0000256" key="5">
    <source>
        <dbReference type="ARBA" id="ARBA00022519"/>
    </source>
</evidence>
<keyword evidence="5" id="KW-0997">Cell inner membrane</keyword>
<evidence type="ECO:0000256" key="11">
    <source>
        <dbReference type="SAM" id="Phobius"/>
    </source>
</evidence>
<keyword evidence="9 11" id="KW-0472">Membrane</keyword>
<dbReference type="KEGG" id="fls:GLV81_01250"/>
<evidence type="ECO:0000256" key="10">
    <source>
        <dbReference type="SAM" id="MobiDB-lite"/>
    </source>
</evidence>
<feature type="transmembrane region" description="Helical" evidence="11">
    <location>
        <begin position="37"/>
        <end position="57"/>
    </location>
</feature>
<keyword evidence="8 11" id="KW-1133">Transmembrane helix</keyword>
<dbReference type="RefSeq" id="WP_157476118.1">
    <property type="nucleotide sequence ID" value="NZ_CP046566.1"/>
</dbReference>
<dbReference type="PANTHER" id="PTHR33446">
    <property type="entry name" value="PROTEIN TONB-RELATED"/>
    <property type="match status" value="1"/>
</dbReference>
<reference evidence="13 14" key="1">
    <citation type="submission" date="2019-11" db="EMBL/GenBank/DDBJ databases">
        <authorList>
            <person name="Im W.T."/>
        </authorList>
    </citation>
    <scope>NUCLEOTIDE SEQUENCE [LARGE SCALE GENOMIC DNA]</scope>
    <source>
        <strain evidence="13 14">SB-02</strain>
    </source>
</reference>
<dbReference type="InterPro" id="IPR051045">
    <property type="entry name" value="TonB-dependent_transducer"/>
</dbReference>
<feature type="transmembrane region" description="Helical" evidence="11">
    <location>
        <begin position="181"/>
        <end position="199"/>
    </location>
</feature>
<keyword evidence="6 11" id="KW-0812">Transmembrane</keyword>
<dbReference type="Pfam" id="PF07715">
    <property type="entry name" value="Plug"/>
    <property type="match status" value="2"/>
</dbReference>
<dbReference type="Pfam" id="PF05569">
    <property type="entry name" value="Peptidase_M56"/>
    <property type="match status" value="1"/>
</dbReference>
<protein>
    <submittedName>
        <fullName evidence="13">TonB family protein</fullName>
    </submittedName>
</protein>
<name>A0A6I6GES6_9BACT</name>
<dbReference type="AlphaFoldDB" id="A0A6I6GES6"/>
<evidence type="ECO:0000256" key="9">
    <source>
        <dbReference type="ARBA" id="ARBA00023136"/>
    </source>
</evidence>
<feature type="transmembrane region" description="Helical" evidence="11">
    <location>
        <begin position="6"/>
        <end position="25"/>
    </location>
</feature>
<sequence>MHPVMLYLLKMLLCSAVLLGYYWVALRNERFHQWNRFYLLSAMLLSVLVPFMNIPLLQPAKPTAVVDMVAALPWNNVVLVYQPNTTWSWKEYASLSMLMVSGLLLLHLLRSVWKVVRLYRHNTPTYFHEVSVVITEEPSAPFSFFKWLFWRSDIDPDSSNGQRMLQHELTHIHEKHSADKLFAELLLIVFWMNPFFWLMRRELYAIHEFLADQQAIERYDGAAFAAMILQVATGTPAPALSNPFFTAHLKRRLHMITASHEPKYSYLRRISGLVLMIATAAVLVVSIDKAYAQDKKKTPPPPPPPAPVAPANGQWPELPDSIRKAEVIDKNGHCYIKYEMKDGRKFTYELNAAKKKGYFIPPPPPPKAPADEPVKLNLSGMSSNPETQPLFIYAGLEITQAQLQQIDPNTIASIDVLKGESATKLYGEKGKNGVIMIHPKTEVSATQNEVVVQGQPRSNTSKPATASNGPGEVVVVGYGKPRVQVQGQATTLHADEVVVTGYPTPKSKQTVLLRGGAGSDNMPALIFLDGKRITAAEMQEISPDQIGSINVLKDGTAVAKYGAEAEKGVIEIYSKKSGAVFAETETPPAFPGNYDGWRRYLERNLQYPNEAQEKGIQGKVVVQFVVDTEGNLSDIYAMNDPGGGLAQEAVRIIKSGPKWVPALQNGQKVIARTSQTITFRLE</sequence>
<dbReference type="GO" id="GO:0098797">
    <property type="term" value="C:plasma membrane protein complex"/>
    <property type="evidence" value="ECO:0007669"/>
    <property type="project" value="TreeGrafter"/>
</dbReference>
<evidence type="ECO:0000259" key="12">
    <source>
        <dbReference type="PROSITE" id="PS52015"/>
    </source>
</evidence>
<evidence type="ECO:0000256" key="3">
    <source>
        <dbReference type="ARBA" id="ARBA00022448"/>
    </source>
</evidence>
<dbReference type="SUPFAM" id="SSF74653">
    <property type="entry name" value="TolA/TonB C-terminal domain"/>
    <property type="match status" value="1"/>
</dbReference>
<feature type="transmembrane region" description="Helical" evidence="11">
    <location>
        <begin position="219"/>
        <end position="245"/>
    </location>
</feature>
<feature type="compositionally biased region" description="Pro residues" evidence="10">
    <location>
        <begin position="299"/>
        <end position="308"/>
    </location>
</feature>